<keyword evidence="2" id="KW-1185">Reference proteome</keyword>
<reference evidence="1 2" key="1">
    <citation type="journal article" date="2016" name="PLoS ONE">
        <title>Two Inducible Prophages of an Antarctic Pseudomonas sp. ANT_H14 Use the Same Capsid for Packaging Their Genomes - Characterization of a Novel Phage Helper-Satellite System.</title>
        <authorList>
            <person name="Dziewit L."/>
            <person name="Radlinska M."/>
        </authorList>
    </citation>
    <scope>NUCLEOTIDE SEQUENCE [LARGE SCALE GENOMIC DNA]</scope>
</reference>
<proteinExistence type="predicted"/>
<organism evidence="1 2">
    <name type="scientific">Pseudomonas phage phiAH14a</name>
    <dbReference type="NCBI Taxonomy" id="1805958"/>
    <lineage>
        <taxon>Viruses</taxon>
        <taxon>Duplodnaviria</taxon>
        <taxon>Heunggongvirae</taxon>
        <taxon>Uroviricota</taxon>
        <taxon>Caudoviricetes</taxon>
        <taxon>Miecznikowavirus</taxon>
        <taxon>Miecznikowavirus AH14a</taxon>
    </lineage>
</organism>
<protein>
    <submittedName>
        <fullName evidence="1">Uncharacterized protein</fullName>
    </submittedName>
</protein>
<sequence>MNRSAPAALPAQSEGCGGAENKKAPINVEALNRCACLPTLPAKDLPGVDTQVHRSRCSCLAPPWKHSEVRARGLPVFFRSAALPAYQRPGLPRAALAAGKSTDSSCGCASPWLHQDVGIRQFVGYARSRSHQPGVLPPPKPFWRAPADCLWLSASRTPPEGWIQGNKNPAQWPVSF</sequence>
<dbReference type="Proteomes" id="UP000222764">
    <property type="component" value="Segment"/>
</dbReference>
<evidence type="ECO:0000313" key="2">
    <source>
        <dbReference type="Proteomes" id="UP000222764"/>
    </source>
</evidence>
<evidence type="ECO:0000313" key="1">
    <source>
        <dbReference type="EMBL" id="AMW64515.1"/>
    </source>
</evidence>
<gene>
    <name evidence="1" type="ORF">AH14a_p55</name>
</gene>
<dbReference type="EMBL" id="KU708004">
    <property type="protein sequence ID" value="AMW64515.1"/>
    <property type="molecule type" value="Genomic_DNA"/>
</dbReference>
<accession>A0A1B0VMF0</accession>
<name>A0A1B0VMF0_9CAUD</name>